<evidence type="ECO:0000256" key="16">
    <source>
        <dbReference type="ARBA" id="ARBA00023242"/>
    </source>
</evidence>
<keyword evidence="18" id="KW-1185">Reference proteome</keyword>
<keyword evidence="13" id="KW-0694">RNA-binding</keyword>
<keyword evidence="10" id="KW-0479">Metal-binding</keyword>
<dbReference type="KEGG" id="cmax:111490755"/>
<comment type="subcellular location">
    <subcellularLocation>
        <location evidence="4">Cytoplasm</location>
    </subcellularLocation>
    <subcellularLocation>
        <location evidence="3">Nucleus</location>
    </subcellularLocation>
</comment>
<evidence type="ECO:0000256" key="5">
    <source>
        <dbReference type="ARBA" id="ARBA00008372"/>
    </source>
</evidence>
<gene>
    <name evidence="19" type="primary">LOC111490755</name>
</gene>
<evidence type="ECO:0000256" key="10">
    <source>
        <dbReference type="ARBA" id="ARBA00022723"/>
    </source>
</evidence>
<keyword evidence="16" id="KW-0539">Nucleus</keyword>
<protein>
    <recommendedName>
        <fullName evidence="7">poly(A)-specific ribonuclease</fullName>
        <ecNumber evidence="7">3.1.13.4</ecNumber>
    </recommendedName>
</protein>
<dbReference type="SUPFAM" id="SSF53098">
    <property type="entry name" value="Ribonuclease H-like"/>
    <property type="match status" value="1"/>
</dbReference>
<dbReference type="GO" id="GO:0006952">
    <property type="term" value="P:defense response"/>
    <property type="evidence" value="ECO:0007669"/>
    <property type="project" value="UniProtKB-ARBA"/>
</dbReference>
<dbReference type="InterPro" id="IPR036397">
    <property type="entry name" value="RNaseH_sf"/>
</dbReference>
<evidence type="ECO:0000256" key="13">
    <source>
        <dbReference type="ARBA" id="ARBA00022884"/>
    </source>
</evidence>
<proteinExistence type="inferred from homology"/>
<evidence type="ECO:0000256" key="1">
    <source>
        <dbReference type="ARBA" id="ARBA00001663"/>
    </source>
</evidence>
<evidence type="ECO:0000256" key="11">
    <source>
        <dbReference type="ARBA" id="ARBA00022801"/>
    </source>
</evidence>
<evidence type="ECO:0000256" key="2">
    <source>
        <dbReference type="ARBA" id="ARBA00001968"/>
    </source>
</evidence>
<dbReference type="Proteomes" id="UP000504608">
    <property type="component" value="Unplaced"/>
</dbReference>
<keyword evidence="14" id="KW-0805">Transcription regulation</keyword>
<evidence type="ECO:0000256" key="17">
    <source>
        <dbReference type="ARBA" id="ARBA00025148"/>
    </source>
</evidence>
<dbReference type="OrthoDB" id="1164111at2759"/>
<evidence type="ECO:0000256" key="7">
    <source>
        <dbReference type="ARBA" id="ARBA00012161"/>
    </source>
</evidence>
<dbReference type="InterPro" id="IPR012337">
    <property type="entry name" value="RNaseH-like_sf"/>
</dbReference>
<dbReference type="GO" id="GO:0000289">
    <property type="term" value="P:nuclear-transcribed mRNA poly(A) tail shortening"/>
    <property type="evidence" value="ECO:0007669"/>
    <property type="project" value="UniProtKB-ARBA"/>
</dbReference>
<comment type="cofactor">
    <cofactor evidence="2">
        <name>a divalent metal cation</name>
        <dbReference type="ChEBI" id="CHEBI:60240"/>
    </cofactor>
</comment>
<keyword evidence="11" id="KW-0378">Hydrolase</keyword>
<dbReference type="EC" id="3.1.13.4" evidence="7"/>
<dbReference type="AlphaFoldDB" id="A0A6J1K4S7"/>
<organism evidence="18 19">
    <name type="scientific">Cucurbita maxima</name>
    <name type="common">Pumpkin</name>
    <name type="synonym">Winter squash</name>
    <dbReference type="NCBI Taxonomy" id="3661"/>
    <lineage>
        <taxon>Eukaryota</taxon>
        <taxon>Viridiplantae</taxon>
        <taxon>Streptophyta</taxon>
        <taxon>Embryophyta</taxon>
        <taxon>Tracheophyta</taxon>
        <taxon>Spermatophyta</taxon>
        <taxon>Magnoliopsida</taxon>
        <taxon>eudicotyledons</taxon>
        <taxon>Gunneridae</taxon>
        <taxon>Pentapetalae</taxon>
        <taxon>rosids</taxon>
        <taxon>fabids</taxon>
        <taxon>Cucurbitales</taxon>
        <taxon>Cucurbitaceae</taxon>
        <taxon>Cucurbiteae</taxon>
        <taxon>Cucurbita</taxon>
    </lineage>
</organism>
<comment type="function">
    <text evidence="17">Ubiquitous transcription factor required for a diverse set of processes. It is a component of the CCR4 complex involved in the control of gene expression.</text>
</comment>
<dbReference type="GO" id="GO:0030014">
    <property type="term" value="C:CCR4-NOT complex"/>
    <property type="evidence" value="ECO:0007669"/>
    <property type="project" value="InterPro"/>
</dbReference>
<dbReference type="GO" id="GO:0004535">
    <property type="term" value="F:poly(A)-specific ribonuclease activity"/>
    <property type="evidence" value="ECO:0007669"/>
    <property type="project" value="UniProtKB-EC"/>
</dbReference>
<name>A0A6J1K4S7_CUCMA</name>
<dbReference type="RefSeq" id="XP_022995114.1">
    <property type="nucleotide sequence ID" value="XM_023139346.1"/>
</dbReference>
<evidence type="ECO:0000313" key="18">
    <source>
        <dbReference type="Proteomes" id="UP000504608"/>
    </source>
</evidence>
<dbReference type="GO" id="GO:0046872">
    <property type="term" value="F:metal ion binding"/>
    <property type="evidence" value="ECO:0007669"/>
    <property type="project" value="UniProtKB-KW"/>
</dbReference>
<keyword evidence="12" id="KW-0269">Exonuclease</keyword>
<evidence type="ECO:0000256" key="3">
    <source>
        <dbReference type="ARBA" id="ARBA00004123"/>
    </source>
</evidence>
<evidence type="ECO:0000256" key="4">
    <source>
        <dbReference type="ARBA" id="ARBA00004496"/>
    </source>
</evidence>
<reference evidence="19" key="1">
    <citation type="submission" date="2025-08" db="UniProtKB">
        <authorList>
            <consortium name="RefSeq"/>
        </authorList>
    </citation>
    <scope>IDENTIFICATION</scope>
    <source>
        <tissue evidence="19">Young leaves</tissue>
    </source>
</reference>
<dbReference type="GO" id="GO:0009617">
    <property type="term" value="P:response to bacterium"/>
    <property type="evidence" value="ECO:0007669"/>
    <property type="project" value="UniProtKB-ARBA"/>
</dbReference>
<accession>A0A6J1K4S7</accession>
<comment type="subunit">
    <text evidence="6">Component of the CCR4-NOT complex, at least composed of CRR4 and CAF1 proteins.</text>
</comment>
<keyword evidence="9" id="KW-0540">Nuclease</keyword>
<dbReference type="GO" id="GO:0003723">
    <property type="term" value="F:RNA binding"/>
    <property type="evidence" value="ECO:0007669"/>
    <property type="project" value="UniProtKB-KW"/>
</dbReference>
<evidence type="ECO:0000256" key="9">
    <source>
        <dbReference type="ARBA" id="ARBA00022722"/>
    </source>
</evidence>
<sequence>MKNIELNTSPETYTSFPLHRLFLRHNPLTSPHLNPSFITPLSVPRSSIPKMLIQHLSSPIHVREVWDFNLHHEFRLINHLVDRYPFISMDTEFPGVVVRPAFHPSRPSDHYLLLKSNVDALNLIQVGLTLSDADGNLPTLGTDKRFIWEFNFRDFDVTRDLHAPDSIDLLKRQGIDFERNRAHGVDSARFSELLMSSGLLCNPSVSWVTFHSAYDFGYLVKILTRRKLPSRLDEFLKILKAFFGNKVYDVKHMMRFCDSLYGGLERVAKTLAVDRAVGKCHQAGSDSLLTWHAFQKMRDVYFGKDGPEKHAGVLYGLEVY</sequence>
<evidence type="ECO:0000256" key="15">
    <source>
        <dbReference type="ARBA" id="ARBA00023163"/>
    </source>
</evidence>
<dbReference type="PANTHER" id="PTHR10797">
    <property type="entry name" value="CCR4-NOT TRANSCRIPTION COMPLEX SUBUNIT"/>
    <property type="match status" value="1"/>
</dbReference>
<dbReference type="InterPro" id="IPR039637">
    <property type="entry name" value="CNOT7/CNOT8/Pop2"/>
</dbReference>
<dbReference type="GO" id="GO:0005737">
    <property type="term" value="C:cytoplasm"/>
    <property type="evidence" value="ECO:0007669"/>
    <property type="project" value="UniProtKB-SubCell"/>
</dbReference>
<evidence type="ECO:0000256" key="14">
    <source>
        <dbReference type="ARBA" id="ARBA00023015"/>
    </source>
</evidence>
<dbReference type="Pfam" id="PF04857">
    <property type="entry name" value="CAF1"/>
    <property type="match status" value="1"/>
</dbReference>
<keyword evidence="15" id="KW-0804">Transcription</keyword>
<evidence type="ECO:0000256" key="12">
    <source>
        <dbReference type="ARBA" id="ARBA00022839"/>
    </source>
</evidence>
<evidence type="ECO:0000313" key="19">
    <source>
        <dbReference type="RefSeq" id="XP_022995114.1"/>
    </source>
</evidence>
<evidence type="ECO:0000256" key="8">
    <source>
        <dbReference type="ARBA" id="ARBA00022490"/>
    </source>
</evidence>
<comment type="catalytic activity">
    <reaction evidence="1">
        <text>Exonucleolytic cleavage of poly(A) to 5'-AMP.</text>
        <dbReference type="EC" id="3.1.13.4"/>
    </reaction>
</comment>
<keyword evidence="8" id="KW-0963">Cytoplasm</keyword>
<dbReference type="GO" id="GO:0005634">
    <property type="term" value="C:nucleus"/>
    <property type="evidence" value="ECO:0007669"/>
    <property type="project" value="UniProtKB-SubCell"/>
</dbReference>
<comment type="similarity">
    <text evidence="5">Belongs to the CAF1 family.</text>
</comment>
<dbReference type="GeneID" id="111490755"/>
<dbReference type="InterPro" id="IPR006941">
    <property type="entry name" value="RNase_CAF1"/>
</dbReference>
<evidence type="ECO:0000256" key="6">
    <source>
        <dbReference type="ARBA" id="ARBA00011757"/>
    </source>
</evidence>
<dbReference type="Gene3D" id="3.30.420.10">
    <property type="entry name" value="Ribonuclease H-like superfamily/Ribonuclease H"/>
    <property type="match status" value="1"/>
</dbReference>
<dbReference type="FunFam" id="3.30.420.10:FF:000027">
    <property type="entry name" value="Putative CCR4-associated factor 1 7"/>
    <property type="match status" value="1"/>
</dbReference>